<keyword evidence="6" id="KW-0238">DNA-binding</keyword>
<dbReference type="InterPro" id="IPR005818">
    <property type="entry name" value="Histone_H1/H5_H15"/>
</dbReference>
<evidence type="ECO:0000259" key="14">
    <source>
        <dbReference type="PROSITE" id="PS51504"/>
    </source>
</evidence>
<name>A0A654ENE7_ARATH</name>
<comment type="subcellular location">
    <subcellularLocation>
        <location evidence="1">Chromosome</location>
    </subcellularLocation>
    <subcellularLocation>
        <location evidence="2">Nucleus</location>
        <location evidence="2">Nucleolus</location>
    </subcellularLocation>
</comment>
<accession>A0A654ENE7</accession>
<dbReference type="GO" id="GO:0006334">
    <property type="term" value="P:nucleosome assembly"/>
    <property type="evidence" value="ECO:0007669"/>
    <property type="project" value="InterPro"/>
</dbReference>
<evidence type="ECO:0000313" key="15">
    <source>
        <dbReference type="EMBL" id="VYS50839.1"/>
    </source>
</evidence>
<dbReference type="PANTHER" id="PTHR46267">
    <property type="entry name" value="SINGLE MYB HISTONE 4"/>
    <property type="match status" value="1"/>
</dbReference>
<keyword evidence="3" id="KW-0158">Chromosome</keyword>
<dbReference type="Pfam" id="PF00249">
    <property type="entry name" value="Myb_DNA-binding"/>
    <property type="match status" value="1"/>
</dbReference>
<evidence type="ECO:0000256" key="10">
    <source>
        <dbReference type="ARBA" id="ARBA00053063"/>
    </source>
</evidence>
<dbReference type="EMBL" id="CACRSJ010000104">
    <property type="protein sequence ID" value="VYS50839.1"/>
    <property type="molecule type" value="Genomic_DNA"/>
</dbReference>
<dbReference type="ExpressionAtlas" id="A0A654ENE7">
    <property type="expression patterns" value="baseline and differential"/>
</dbReference>
<evidence type="ECO:0000256" key="1">
    <source>
        <dbReference type="ARBA" id="ARBA00004286"/>
    </source>
</evidence>
<dbReference type="SMART" id="SM00526">
    <property type="entry name" value="H15"/>
    <property type="match status" value="1"/>
</dbReference>
<dbReference type="PROSITE" id="PS51504">
    <property type="entry name" value="H15"/>
    <property type="match status" value="1"/>
</dbReference>
<dbReference type="SUPFAM" id="SSF46785">
    <property type="entry name" value="Winged helix' DNA-binding domain"/>
    <property type="match status" value="1"/>
</dbReference>
<evidence type="ECO:0000256" key="4">
    <source>
        <dbReference type="ARBA" id="ARBA00023015"/>
    </source>
</evidence>
<gene>
    <name evidence="15" type="ORF">AN1_LOCUS6309</name>
</gene>
<dbReference type="InterPro" id="IPR009057">
    <property type="entry name" value="Homeodomain-like_sf"/>
</dbReference>
<dbReference type="GO" id="GO:0005730">
    <property type="term" value="C:nucleolus"/>
    <property type="evidence" value="ECO:0007669"/>
    <property type="project" value="UniProtKB-SubCell"/>
</dbReference>
<dbReference type="GO" id="GO:0000976">
    <property type="term" value="F:transcription cis-regulatory region binding"/>
    <property type="evidence" value="ECO:0007669"/>
    <property type="project" value="UniProtKB-ARBA"/>
</dbReference>
<protein>
    <recommendedName>
        <fullName evidence="9">MYB transcription factor</fullName>
    </recommendedName>
</protein>
<dbReference type="CDD" id="cd11660">
    <property type="entry name" value="SANT_TRF"/>
    <property type="match status" value="1"/>
</dbReference>
<dbReference type="InterPro" id="IPR017930">
    <property type="entry name" value="Myb_dom"/>
</dbReference>
<dbReference type="FunFam" id="1.10.10.10:FF:001355">
    <property type="entry name" value="Telomere repeat-binding factor 5"/>
    <property type="match status" value="1"/>
</dbReference>
<evidence type="ECO:0000259" key="12">
    <source>
        <dbReference type="PROSITE" id="PS50090"/>
    </source>
</evidence>
<evidence type="ECO:0000256" key="3">
    <source>
        <dbReference type="ARBA" id="ARBA00022454"/>
    </source>
</evidence>
<reference evidence="15 16" key="1">
    <citation type="submission" date="2019-11" db="EMBL/GenBank/DDBJ databases">
        <authorList>
            <person name="Jiao W.-B."/>
            <person name="Schneeberger K."/>
        </authorList>
    </citation>
    <scope>NUCLEOTIDE SEQUENCE [LARGE SCALE GENOMIC DNA]</scope>
    <source>
        <strain evidence="16">cv. An-1</strain>
    </source>
</reference>
<evidence type="ECO:0000256" key="11">
    <source>
        <dbReference type="SAM" id="MobiDB-lite"/>
    </source>
</evidence>
<dbReference type="AlphaFoldDB" id="A0A654ENE7"/>
<dbReference type="GO" id="GO:0000786">
    <property type="term" value="C:nucleosome"/>
    <property type="evidence" value="ECO:0007669"/>
    <property type="project" value="InterPro"/>
</dbReference>
<feature type="compositionally biased region" description="Pro residues" evidence="11">
    <location>
        <begin position="93"/>
        <end position="103"/>
    </location>
</feature>
<keyword evidence="5" id="KW-0175">Coiled coil</keyword>
<evidence type="ECO:0000256" key="8">
    <source>
        <dbReference type="ARBA" id="ARBA00023242"/>
    </source>
</evidence>
<evidence type="ECO:0000256" key="2">
    <source>
        <dbReference type="ARBA" id="ARBA00004604"/>
    </source>
</evidence>
<organism evidence="15 16">
    <name type="scientific">Arabidopsis thaliana</name>
    <name type="common">Mouse-ear cress</name>
    <dbReference type="NCBI Taxonomy" id="3702"/>
    <lineage>
        <taxon>Eukaryota</taxon>
        <taxon>Viridiplantae</taxon>
        <taxon>Streptophyta</taxon>
        <taxon>Embryophyta</taxon>
        <taxon>Tracheophyta</taxon>
        <taxon>Spermatophyta</taxon>
        <taxon>Magnoliopsida</taxon>
        <taxon>eudicotyledons</taxon>
        <taxon>Gunneridae</taxon>
        <taxon>Pentapetalae</taxon>
        <taxon>rosids</taxon>
        <taxon>malvids</taxon>
        <taxon>Brassicales</taxon>
        <taxon>Brassicaceae</taxon>
        <taxon>Camelineae</taxon>
        <taxon>Arabidopsis</taxon>
    </lineage>
</organism>
<dbReference type="InterPro" id="IPR001005">
    <property type="entry name" value="SANT/Myb"/>
</dbReference>
<evidence type="ECO:0000256" key="6">
    <source>
        <dbReference type="ARBA" id="ARBA00023125"/>
    </source>
</evidence>
<feature type="domain" description="HTH myb-type" evidence="13">
    <location>
        <begin position="1"/>
        <end position="62"/>
    </location>
</feature>
<evidence type="ECO:0000259" key="13">
    <source>
        <dbReference type="PROSITE" id="PS51294"/>
    </source>
</evidence>
<dbReference type="InterPro" id="IPR036390">
    <property type="entry name" value="WH_DNA-bd_sf"/>
</dbReference>
<feature type="domain" description="Myb-like" evidence="12">
    <location>
        <begin position="1"/>
        <end position="57"/>
    </location>
</feature>
<keyword evidence="4" id="KW-0805">Transcription regulation</keyword>
<comment type="function">
    <text evidence="10">Binds preferentially double-stranded telomeric repeats.</text>
</comment>
<dbReference type="PROSITE" id="PS51294">
    <property type="entry name" value="HTH_MYB"/>
    <property type="match status" value="1"/>
</dbReference>
<proteinExistence type="predicted"/>
<dbReference type="SUPFAM" id="SSF46689">
    <property type="entry name" value="Homeodomain-like"/>
    <property type="match status" value="1"/>
</dbReference>
<evidence type="ECO:0000256" key="9">
    <source>
        <dbReference type="ARBA" id="ARBA00032813"/>
    </source>
</evidence>
<dbReference type="Pfam" id="PF00538">
    <property type="entry name" value="Linker_histone"/>
    <property type="match status" value="1"/>
</dbReference>
<dbReference type="FunFam" id="1.10.10.60:FF:000168">
    <property type="entry name" value="Telomere repeat-binding factor 1"/>
    <property type="match status" value="1"/>
</dbReference>
<dbReference type="Gene3D" id="1.10.10.60">
    <property type="entry name" value="Homeodomain-like"/>
    <property type="match status" value="1"/>
</dbReference>
<dbReference type="FunFam" id="1.10.246.220:FF:000002">
    <property type="entry name" value="Telomere repeat-binding factor 1"/>
    <property type="match status" value="1"/>
</dbReference>
<feature type="domain" description="H15" evidence="14">
    <location>
        <begin position="119"/>
        <end position="193"/>
    </location>
</feature>
<dbReference type="PROSITE" id="PS50090">
    <property type="entry name" value="MYB_LIKE"/>
    <property type="match status" value="1"/>
</dbReference>
<evidence type="ECO:0000256" key="7">
    <source>
        <dbReference type="ARBA" id="ARBA00023163"/>
    </source>
</evidence>
<dbReference type="Gene3D" id="1.10.10.10">
    <property type="entry name" value="Winged helix-like DNA-binding domain superfamily/Winged helix DNA-binding domain"/>
    <property type="match status" value="1"/>
</dbReference>
<dbReference type="SMART" id="SM00717">
    <property type="entry name" value="SANT"/>
    <property type="match status" value="1"/>
</dbReference>
<evidence type="ECO:0000256" key="5">
    <source>
        <dbReference type="ARBA" id="ARBA00023054"/>
    </source>
</evidence>
<sequence>MGNQKLKWTAEEEEALLAGIRKHGPGKWKNILRDPEFADQLIHRSNIDLKDKWRNLSVPPGTQSLTNKARPAKVKEEGDTPAADANDAVTIPRPIPTIPPPPGRRTLPSELIPDENTKNAPRYDGVIFEALSALADGNGSDVSSIYHFIEPRHEVPPNFRRILSTRLRRLAAQSKLEKVSTFKSIQNFYKIPDPSGTKIGVPKPKETHTKLRQANNQTSADSQQMIEEAAITAACKVVEAENKIDVAKLAAEEFEKMTKIAEENRKLLVPVGRLCSWLELNLWDIPCSSLQLSP</sequence>
<evidence type="ECO:0000313" key="16">
    <source>
        <dbReference type="Proteomes" id="UP000426265"/>
    </source>
</evidence>
<dbReference type="Proteomes" id="UP000426265">
    <property type="component" value="Unassembled WGS sequence"/>
</dbReference>
<dbReference type="InterPro" id="IPR036388">
    <property type="entry name" value="WH-like_DNA-bd_sf"/>
</dbReference>
<keyword evidence="7" id="KW-0804">Transcription</keyword>
<keyword evidence="8" id="KW-0539">Nucleus</keyword>
<dbReference type="InterPro" id="IPR044597">
    <property type="entry name" value="SMH1-6"/>
</dbReference>
<feature type="region of interest" description="Disordered" evidence="11">
    <location>
        <begin position="58"/>
        <end position="107"/>
    </location>
</feature>
<dbReference type="GO" id="GO:0003691">
    <property type="term" value="F:double-stranded telomeric DNA binding"/>
    <property type="evidence" value="ECO:0007669"/>
    <property type="project" value="InterPro"/>
</dbReference>
<dbReference type="PANTHER" id="PTHR46267:SF3">
    <property type="entry name" value="TELOMERE REPEAT-BINDING FACTOR 4-RELATED"/>
    <property type="match status" value="1"/>
</dbReference>